<keyword evidence="3" id="KW-0804">Transcription</keyword>
<dbReference type="PRINTS" id="PR00455">
    <property type="entry name" value="HTHTETR"/>
</dbReference>
<evidence type="ECO:0000256" key="3">
    <source>
        <dbReference type="ARBA" id="ARBA00023163"/>
    </source>
</evidence>
<evidence type="ECO:0000313" key="7">
    <source>
        <dbReference type="Proteomes" id="UP000225108"/>
    </source>
</evidence>
<comment type="caution">
    <text evidence="6">The sequence shown here is derived from an EMBL/GenBank/DDBJ whole genome shotgun (WGS) entry which is preliminary data.</text>
</comment>
<dbReference type="Gene3D" id="1.10.357.10">
    <property type="entry name" value="Tetracycline Repressor, domain 2"/>
    <property type="match status" value="1"/>
</dbReference>
<dbReference type="PANTHER" id="PTHR30055">
    <property type="entry name" value="HTH-TYPE TRANSCRIPTIONAL REGULATOR RUTR"/>
    <property type="match status" value="1"/>
</dbReference>
<name>A0A2G3PGM0_WILMA</name>
<dbReference type="InterPro" id="IPR009057">
    <property type="entry name" value="Homeodomain-like_sf"/>
</dbReference>
<dbReference type="AlphaFoldDB" id="A0A2G3PGM0"/>
<dbReference type="PROSITE" id="PS50977">
    <property type="entry name" value="HTH_TETR_2"/>
    <property type="match status" value="1"/>
</dbReference>
<dbReference type="GO" id="GO:0000976">
    <property type="term" value="F:transcription cis-regulatory region binding"/>
    <property type="evidence" value="ECO:0007669"/>
    <property type="project" value="TreeGrafter"/>
</dbReference>
<dbReference type="GO" id="GO:0003700">
    <property type="term" value="F:DNA-binding transcription factor activity"/>
    <property type="evidence" value="ECO:0007669"/>
    <property type="project" value="TreeGrafter"/>
</dbReference>
<feature type="domain" description="HTH tetR-type" evidence="5">
    <location>
        <begin position="1"/>
        <end position="59"/>
    </location>
</feature>
<accession>A0A2G3PGM0</accession>
<dbReference type="Proteomes" id="UP000225108">
    <property type="component" value="Unassembled WGS sequence"/>
</dbReference>
<evidence type="ECO:0000313" key="6">
    <source>
        <dbReference type="EMBL" id="PHV64961.1"/>
    </source>
</evidence>
<dbReference type="InterPro" id="IPR050109">
    <property type="entry name" value="HTH-type_TetR-like_transc_reg"/>
</dbReference>
<evidence type="ECO:0000256" key="1">
    <source>
        <dbReference type="ARBA" id="ARBA00023015"/>
    </source>
</evidence>
<dbReference type="InterPro" id="IPR001647">
    <property type="entry name" value="HTH_TetR"/>
</dbReference>
<evidence type="ECO:0000256" key="2">
    <source>
        <dbReference type="ARBA" id="ARBA00023125"/>
    </source>
</evidence>
<organism evidence="6 7">
    <name type="scientific">Williamsia marianensis</name>
    <dbReference type="NCBI Taxonomy" id="85044"/>
    <lineage>
        <taxon>Bacteria</taxon>
        <taxon>Bacillati</taxon>
        <taxon>Actinomycetota</taxon>
        <taxon>Actinomycetes</taxon>
        <taxon>Mycobacteriales</taxon>
        <taxon>Nocardiaceae</taxon>
        <taxon>Williamsia</taxon>
    </lineage>
</organism>
<gene>
    <name evidence="6" type="ORF">CSW57_21995</name>
</gene>
<dbReference type="PANTHER" id="PTHR30055:SF238">
    <property type="entry name" value="MYCOFACTOCIN BIOSYNTHESIS TRANSCRIPTIONAL REGULATOR MFTR-RELATED"/>
    <property type="match status" value="1"/>
</dbReference>
<keyword evidence="2 4" id="KW-0238">DNA-binding</keyword>
<dbReference type="Gene3D" id="1.10.10.60">
    <property type="entry name" value="Homeodomain-like"/>
    <property type="match status" value="1"/>
</dbReference>
<keyword evidence="1" id="KW-0805">Transcription regulation</keyword>
<protein>
    <submittedName>
        <fullName evidence="6">TetR family transcriptional regulator</fullName>
    </submittedName>
</protein>
<evidence type="ECO:0000256" key="4">
    <source>
        <dbReference type="PROSITE-ProRule" id="PRU00335"/>
    </source>
</evidence>
<reference evidence="6 7" key="1">
    <citation type="submission" date="2017-10" db="EMBL/GenBank/DDBJ databases">
        <title>The draft genome sequence of Williamsia sp. BULT 1.1 isolated from the semi-arid grassland soils from South Africa.</title>
        <authorList>
            <person name="Kabwe M.H."/>
            <person name="Govender N."/>
            <person name="Mutseka Lunga P."/>
            <person name="Vikram S."/>
            <person name="Makhalanyane T.P."/>
        </authorList>
    </citation>
    <scope>NUCLEOTIDE SEQUENCE [LARGE SCALE GENOMIC DNA]</scope>
    <source>
        <strain evidence="6 7">BULT 1.1</strain>
    </source>
</reference>
<evidence type="ECO:0000259" key="5">
    <source>
        <dbReference type="PROSITE" id="PS50977"/>
    </source>
</evidence>
<dbReference type="EMBL" id="PEBD01000011">
    <property type="protein sequence ID" value="PHV64961.1"/>
    <property type="molecule type" value="Genomic_DNA"/>
</dbReference>
<proteinExistence type="predicted"/>
<sequence length="184" mass="20153">MRRDIDSAALRLFSERGFSRVSTDEIAMQAGVSPSTYYRHVPNKEDLLLRPLRASSAAIVDGFESRPVEESVGSALANAIRIQTADTDHLELQQWRSVISEVPGILERVALITENDRARLIDIAARRMNSDATRDYAPGVCVCSILAVVEYGFRRWMGQAESTTGLLGCIDQAIAAADGNTGRL</sequence>
<dbReference type="Pfam" id="PF00440">
    <property type="entry name" value="TetR_N"/>
    <property type="match status" value="1"/>
</dbReference>
<feature type="DNA-binding region" description="H-T-H motif" evidence="4">
    <location>
        <begin position="22"/>
        <end position="41"/>
    </location>
</feature>
<dbReference type="SUPFAM" id="SSF46689">
    <property type="entry name" value="Homeodomain-like"/>
    <property type="match status" value="1"/>
</dbReference>